<evidence type="ECO:0000256" key="2">
    <source>
        <dbReference type="SAM" id="SignalP"/>
    </source>
</evidence>
<organism evidence="3 4">
    <name type="scientific">Bryocella elongata</name>
    <dbReference type="NCBI Taxonomy" id="863522"/>
    <lineage>
        <taxon>Bacteria</taxon>
        <taxon>Pseudomonadati</taxon>
        <taxon>Acidobacteriota</taxon>
        <taxon>Terriglobia</taxon>
        <taxon>Terriglobales</taxon>
        <taxon>Acidobacteriaceae</taxon>
        <taxon>Bryocella</taxon>
    </lineage>
</organism>
<evidence type="ECO:0000313" key="3">
    <source>
        <dbReference type="EMBL" id="SEG62330.1"/>
    </source>
</evidence>
<sequence>MKRTLYLTLLAVATVTSTAARADQLVPAGSVISCTVAESKISSKTEHVGDPVLCTLGHTEAYGRGSFPYGSYLIGHFAAFKDPGHFVGKGWMELDFDRMVVQPDTIVPINARVIQAANYKVDDLGRIDGKGHAVKDVVTWLIPVLWPIDLINLPRRGPRPVLKPEDKLTLKVIDDFGIPTPQENAVRNPAIASRVTSDEPTYQDYQSPQLQRRPMYQEPAPVQQAYQQQPQYAPQPQQYYAPPVQYAPRPQYQQPVVVNNYVQQAPRPMYQRPPVVYAYPPPPPVVVAAPYPYGYRMGPYGPY</sequence>
<dbReference type="Proteomes" id="UP000236728">
    <property type="component" value="Unassembled WGS sequence"/>
</dbReference>
<dbReference type="PROSITE" id="PS51257">
    <property type="entry name" value="PROKAR_LIPOPROTEIN"/>
    <property type="match status" value="1"/>
</dbReference>
<name>A0A1H6BNS6_9BACT</name>
<protein>
    <submittedName>
        <fullName evidence="3">Uncharacterized protein</fullName>
    </submittedName>
</protein>
<evidence type="ECO:0000313" key="4">
    <source>
        <dbReference type="Proteomes" id="UP000236728"/>
    </source>
</evidence>
<feature type="compositionally biased region" description="Polar residues" evidence="1">
    <location>
        <begin position="194"/>
        <end position="210"/>
    </location>
</feature>
<reference evidence="3 4" key="1">
    <citation type="submission" date="2016-10" db="EMBL/GenBank/DDBJ databases">
        <authorList>
            <person name="de Groot N.N."/>
        </authorList>
    </citation>
    <scope>NUCLEOTIDE SEQUENCE [LARGE SCALE GENOMIC DNA]</scope>
    <source>
        <strain evidence="3 4">DSM 22489</strain>
    </source>
</reference>
<evidence type="ECO:0000256" key="1">
    <source>
        <dbReference type="SAM" id="MobiDB-lite"/>
    </source>
</evidence>
<dbReference type="OrthoDB" id="119744at2"/>
<keyword evidence="4" id="KW-1185">Reference proteome</keyword>
<dbReference type="AlphaFoldDB" id="A0A1H6BNS6"/>
<keyword evidence="2" id="KW-0732">Signal</keyword>
<gene>
    <name evidence="3" type="ORF">SAMN05421819_3885</name>
</gene>
<dbReference type="EMBL" id="FNVA01000007">
    <property type="protein sequence ID" value="SEG62330.1"/>
    <property type="molecule type" value="Genomic_DNA"/>
</dbReference>
<proteinExistence type="predicted"/>
<dbReference type="RefSeq" id="WP_103934727.1">
    <property type="nucleotide sequence ID" value="NZ_FNVA01000007.1"/>
</dbReference>
<feature type="chain" id="PRO_5009293936" evidence="2">
    <location>
        <begin position="23"/>
        <end position="303"/>
    </location>
</feature>
<feature type="region of interest" description="Disordered" evidence="1">
    <location>
        <begin position="190"/>
        <end position="210"/>
    </location>
</feature>
<feature type="signal peptide" evidence="2">
    <location>
        <begin position="1"/>
        <end position="22"/>
    </location>
</feature>
<accession>A0A1H6BNS6</accession>